<dbReference type="EMBL" id="CYGY02000056">
    <property type="protein sequence ID" value="SIT47372.1"/>
    <property type="molecule type" value="Genomic_DNA"/>
</dbReference>
<name>A0A1N7SIY8_9BURK</name>
<organism evidence="1 2">
    <name type="scientific">Paraburkholderia piptadeniae</name>
    <dbReference type="NCBI Taxonomy" id="1701573"/>
    <lineage>
        <taxon>Bacteria</taxon>
        <taxon>Pseudomonadati</taxon>
        <taxon>Pseudomonadota</taxon>
        <taxon>Betaproteobacteria</taxon>
        <taxon>Burkholderiales</taxon>
        <taxon>Burkholderiaceae</taxon>
        <taxon>Paraburkholderia</taxon>
    </lineage>
</organism>
<proteinExistence type="predicted"/>
<protein>
    <submittedName>
        <fullName evidence="1">Uncharacterized protein</fullName>
    </submittedName>
</protein>
<dbReference type="AlphaFoldDB" id="A0A1N7SIY8"/>
<evidence type="ECO:0000313" key="2">
    <source>
        <dbReference type="Proteomes" id="UP000195569"/>
    </source>
</evidence>
<comment type="caution">
    <text evidence="1">The sequence shown here is derived from an EMBL/GenBank/DDBJ whole genome shotgun (WGS) entry which is preliminary data.</text>
</comment>
<sequence length="63" mass="6797">MHPAAFAKSAVITIAATENNATKLRNDSSCVFQNLRVIVSTSTATRHSTGKDLSAFHEWSDSC</sequence>
<gene>
    <name evidence="1" type="ORF">BN2476_560130</name>
</gene>
<keyword evidence="2" id="KW-1185">Reference proteome</keyword>
<reference evidence="1" key="1">
    <citation type="submission" date="2016-12" db="EMBL/GenBank/DDBJ databases">
        <authorList>
            <person name="Moulin L."/>
        </authorList>
    </citation>
    <scope>NUCLEOTIDE SEQUENCE [LARGE SCALE GENOMIC DNA]</scope>
    <source>
        <strain evidence="1">STM 7183</strain>
    </source>
</reference>
<accession>A0A1N7SIY8</accession>
<evidence type="ECO:0000313" key="1">
    <source>
        <dbReference type="EMBL" id="SIT47372.1"/>
    </source>
</evidence>
<dbReference type="Proteomes" id="UP000195569">
    <property type="component" value="Unassembled WGS sequence"/>
</dbReference>